<evidence type="ECO:0000256" key="1">
    <source>
        <dbReference type="SAM" id="Phobius"/>
    </source>
</evidence>
<keyword evidence="1" id="KW-0472">Membrane</keyword>
<organism evidence="2 3">
    <name type="scientific">Xanthomonas chitinilytica</name>
    <dbReference type="NCBI Taxonomy" id="2989819"/>
    <lineage>
        <taxon>Bacteria</taxon>
        <taxon>Pseudomonadati</taxon>
        <taxon>Pseudomonadota</taxon>
        <taxon>Gammaproteobacteria</taxon>
        <taxon>Lysobacterales</taxon>
        <taxon>Lysobacteraceae</taxon>
        <taxon>Xanthomonas</taxon>
    </lineage>
</organism>
<accession>A0ABT3JWX9</accession>
<feature type="transmembrane region" description="Helical" evidence="1">
    <location>
        <begin position="140"/>
        <end position="160"/>
    </location>
</feature>
<keyword evidence="1" id="KW-0812">Transmembrane</keyword>
<dbReference type="RefSeq" id="WP_265127931.1">
    <property type="nucleotide sequence ID" value="NZ_JAPCHY010000008.1"/>
</dbReference>
<keyword evidence="1" id="KW-1133">Transmembrane helix</keyword>
<protein>
    <recommendedName>
        <fullName evidence="4">DUF1707 domain-containing protein</fullName>
    </recommendedName>
</protein>
<feature type="transmembrane region" description="Helical" evidence="1">
    <location>
        <begin position="81"/>
        <end position="103"/>
    </location>
</feature>
<evidence type="ECO:0000313" key="3">
    <source>
        <dbReference type="Proteomes" id="UP001209922"/>
    </source>
</evidence>
<sequence>MTYSDLDIDAIRERHRTLNDEALRRIAASDDDGYAASVRRLAREELAERGIVMPATPAAPQPRAATKHASAAPAGMEKAKWIGYIGISMVFFSLLMLGGTLGLATRTKLGYFFDCLWSFYPACSVSYTHATSLHQESGRLFAIGGLAFALHLAVGLGFHLSLRKLMVWWGVLVALCAINLVSLFT</sequence>
<feature type="transmembrane region" description="Helical" evidence="1">
    <location>
        <begin position="166"/>
        <end position="184"/>
    </location>
</feature>
<evidence type="ECO:0008006" key="4">
    <source>
        <dbReference type="Google" id="ProtNLM"/>
    </source>
</evidence>
<proteinExistence type="predicted"/>
<keyword evidence="3" id="KW-1185">Reference proteome</keyword>
<gene>
    <name evidence="2" type="ORF">OK345_10560</name>
</gene>
<name>A0ABT3JWX9_9XANT</name>
<reference evidence="2 3" key="1">
    <citation type="submission" date="2022-10" db="EMBL/GenBank/DDBJ databases">
        <title>Xanthomonas sp. H13-6.</title>
        <authorList>
            <person name="Liu X."/>
            <person name="Deng Z."/>
            <person name="Jiang Y."/>
            <person name="Yu T."/>
            <person name="Ai J."/>
        </authorList>
    </citation>
    <scope>NUCLEOTIDE SEQUENCE [LARGE SCALE GENOMIC DNA]</scope>
    <source>
        <strain evidence="2 3">H13-6</strain>
    </source>
</reference>
<evidence type="ECO:0000313" key="2">
    <source>
        <dbReference type="EMBL" id="MCW4472945.1"/>
    </source>
</evidence>
<comment type="caution">
    <text evidence="2">The sequence shown here is derived from an EMBL/GenBank/DDBJ whole genome shotgun (WGS) entry which is preliminary data.</text>
</comment>
<dbReference type="EMBL" id="JAPCHY010000008">
    <property type="protein sequence ID" value="MCW4472945.1"/>
    <property type="molecule type" value="Genomic_DNA"/>
</dbReference>
<dbReference type="Proteomes" id="UP001209922">
    <property type="component" value="Unassembled WGS sequence"/>
</dbReference>